<evidence type="ECO:0000313" key="3">
    <source>
        <dbReference type="EMBL" id="OWW22660.1"/>
    </source>
</evidence>
<proteinExistence type="predicted"/>
<evidence type="ECO:0000313" key="4">
    <source>
        <dbReference type="Proteomes" id="UP000197535"/>
    </source>
</evidence>
<dbReference type="NCBIfam" id="TIGR02595">
    <property type="entry name" value="PEP_CTERM"/>
    <property type="match status" value="1"/>
</dbReference>
<evidence type="ECO:0000256" key="1">
    <source>
        <dbReference type="SAM" id="SignalP"/>
    </source>
</evidence>
<sequence length="196" mass="20070">MKCIKALLAVLGTSVALLAGNAAHAIAITDFVDPTPDVTITPTSSYNFTHDISDGVGGFVVGFDTINSALLTIKLLDNVNKNNETFTFKIGSGGTSQTFNGSNVPNGNTATAYAISLIASLPDLIADGKLSVLLSVAAGGDYIFTSSLLSADVTRGVTQPPVSNVVTTQVPEPASLLLMAVGLAGLGMRRKSKRAA</sequence>
<dbReference type="OrthoDB" id="677630at28216"/>
<dbReference type="InterPro" id="IPR013424">
    <property type="entry name" value="Ice-binding_C"/>
</dbReference>
<protein>
    <recommendedName>
        <fullName evidence="2">Ice-binding protein C-terminal domain-containing protein</fullName>
    </recommendedName>
</protein>
<name>A0A254TJ35_9BURK</name>
<feature type="chain" id="PRO_5013010467" description="Ice-binding protein C-terminal domain-containing protein" evidence="1">
    <location>
        <begin position="26"/>
        <end position="196"/>
    </location>
</feature>
<gene>
    <name evidence="3" type="ORF">AYR66_27325</name>
</gene>
<organism evidence="3 4">
    <name type="scientific">Noviherbaspirillum denitrificans</name>
    <dbReference type="NCBI Taxonomy" id="1968433"/>
    <lineage>
        <taxon>Bacteria</taxon>
        <taxon>Pseudomonadati</taxon>
        <taxon>Pseudomonadota</taxon>
        <taxon>Betaproteobacteria</taxon>
        <taxon>Burkholderiales</taxon>
        <taxon>Oxalobacteraceae</taxon>
        <taxon>Noviherbaspirillum</taxon>
    </lineage>
</organism>
<keyword evidence="4" id="KW-1185">Reference proteome</keyword>
<evidence type="ECO:0000259" key="2">
    <source>
        <dbReference type="Pfam" id="PF07589"/>
    </source>
</evidence>
<keyword evidence="1" id="KW-0732">Signal</keyword>
<dbReference type="Proteomes" id="UP000197535">
    <property type="component" value="Unassembled WGS sequence"/>
</dbReference>
<dbReference type="RefSeq" id="WP_088709475.1">
    <property type="nucleotide sequence ID" value="NZ_LSTO01000001.1"/>
</dbReference>
<dbReference type="AlphaFoldDB" id="A0A254TJ35"/>
<reference evidence="3 4" key="1">
    <citation type="submission" date="2016-02" db="EMBL/GenBank/DDBJ databases">
        <authorList>
            <person name="Wen L."/>
            <person name="He K."/>
            <person name="Yang H."/>
        </authorList>
    </citation>
    <scope>NUCLEOTIDE SEQUENCE [LARGE SCALE GENOMIC DNA]</scope>
    <source>
        <strain evidence="3 4">TSA40</strain>
    </source>
</reference>
<comment type="caution">
    <text evidence="3">The sequence shown here is derived from an EMBL/GenBank/DDBJ whole genome shotgun (WGS) entry which is preliminary data.</text>
</comment>
<dbReference type="EMBL" id="LSTO01000001">
    <property type="protein sequence ID" value="OWW22660.1"/>
    <property type="molecule type" value="Genomic_DNA"/>
</dbReference>
<accession>A0A254TJ35</accession>
<feature type="domain" description="Ice-binding protein C-terminal" evidence="2">
    <location>
        <begin position="169"/>
        <end position="191"/>
    </location>
</feature>
<dbReference type="Pfam" id="PF07589">
    <property type="entry name" value="PEP-CTERM"/>
    <property type="match status" value="1"/>
</dbReference>
<feature type="signal peptide" evidence="1">
    <location>
        <begin position="1"/>
        <end position="25"/>
    </location>
</feature>